<dbReference type="InterPro" id="IPR025944">
    <property type="entry name" value="Sigma_54_int_dom_CS"/>
</dbReference>
<dbReference type="Pfam" id="PF00158">
    <property type="entry name" value="Sigma54_activat"/>
    <property type="match status" value="1"/>
</dbReference>
<dbReference type="Gene3D" id="3.30.450.20">
    <property type="entry name" value="PAS domain"/>
    <property type="match status" value="1"/>
</dbReference>
<evidence type="ECO:0000256" key="1">
    <source>
        <dbReference type="ARBA" id="ARBA00022741"/>
    </source>
</evidence>
<dbReference type="GO" id="GO:0006355">
    <property type="term" value="P:regulation of DNA-templated transcription"/>
    <property type="evidence" value="ECO:0007669"/>
    <property type="project" value="InterPro"/>
</dbReference>
<dbReference type="Proteomes" id="UP000824238">
    <property type="component" value="Unassembled WGS sequence"/>
</dbReference>
<dbReference type="InterPro" id="IPR058031">
    <property type="entry name" value="AAA_lid_NorR"/>
</dbReference>
<evidence type="ECO:0000259" key="7">
    <source>
        <dbReference type="PROSITE" id="PS50045"/>
    </source>
</evidence>
<gene>
    <name evidence="8" type="ORF">IAD36_07220</name>
</gene>
<dbReference type="InterPro" id="IPR025943">
    <property type="entry name" value="Sigma_54_int_dom_ATP-bd_2"/>
</dbReference>
<name>A0A9D1DM82_9FIRM</name>
<proteinExistence type="predicted"/>
<evidence type="ECO:0000256" key="6">
    <source>
        <dbReference type="ARBA" id="ARBA00023163"/>
    </source>
</evidence>
<dbReference type="PROSITE" id="PS00688">
    <property type="entry name" value="SIGMA54_INTERACT_3"/>
    <property type="match status" value="1"/>
</dbReference>
<keyword evidence="2" id="KW-0067">ATP-binding</keyword>
<keyword evidence="5" id="KW-0010">Activator</keyword>
<keyword evidence="6" id="KW-0804">Transcription</keyword>
<evidence type="ECO:0000313" key="8">
    <source>
        <dbReference type="EMBL" id="HIR55363.1"/>
    </source>
</evidence>
<dbReference type="FunFam" id="1.10.8.60:FF:000014">
    <property type="entry name" value="DNA-binding transcriptional regulator NtrC"/>
    <property type="match status" value="1"/>
</dbReference>
<dbReference type="Pfam" id="PF02954">
    <property type="entry name" value="HTH_8"/>
    <property type="match status" value="1"/>
</dbReference>
<dbReference type="InterPro" id="IPR002197">
    <property type="entry name" value="HTH_Fis"/>
</dbReference>
<dbReference type="SUPFAM" id="SSF52540">
    <property type="entry name" value="P-loop containing nucleoside triphosphate hydrolases"/>
    <property type="match status" value="1"/>
</dbReference>
<keyword evidence="1" id="KW-0547">Nucleotide-binding</keyword>
<dbReference type="FunFam" id="3.40.50.300:FF:000006">
    <property type="entry name" value="DNA-binding transcriptional regulator NtrC"/>
    <property type="match status" value="1"/>
</dbReference>
<organism evidence="8 9">
    <name type="scientific">Candidatus Scatomorpha intestinigallinarum</name>
    <dbReference type="NCBI Taxonomy" id="2840923"/>
    <lineage>
        <taxon>Bacteria</taxon>
        <taxon>Bacillati</taxon>
        <taxon>Bacillota</taxon>
        <taxon>Clostridia</taxon>
        <taxon>Eubacteriales</taxon>
        <taxon>Candidatus Scatomorpha</taxon>
    </lineage>
</organism>
<dbReference type="PANTHER" id="PTHR32071">
    <property type="entry name" value="TRANSCRIPTIONAL REGULATORY PROTEIN"/>
    <property type="match status" value="1"/>
</dbReference>
<comment type="caution">
    <text evidence="8">The sequence shown here is derived from an EMBL/GenBank/DDBJ whole genome shotgun (WGS) entry which is preliminary data.</text>
</comment>
<dbReference type="PROSITE" id="PS50045">
    <property type="entry name" value="SIGMA54_INTERACT_4"/>
    <property type="match status" value="1"/>
</dbReference>
<keyword evidence="3" id="KW-0805">Transcription regulation</keyword>
<evidence type="ECO:0000256" key="4">
    <source>
        <dbReference type="ARBA" id="ARBA00023125"/>
    </source>
</evidence>
<dbReference type="PANTHER" id="PTHR32071:SF57">
    <property type="entry name" value="C4-DICARBOXYLATE TRANSPORT TRANSCRIPTIONAL REGULATORY PROTEIN DCTD"/>
    <property type="match status" value="1"/>
</dbReference>
<dbReference type="AlphaFoldDB" id="A0A9D1DM82"/>
<dbReference type="SUPFAM" id="SSF46689">
    <property type="entry name" value="Homeodomain-like"/>
    <property type="match status" value="1"/>
</dbReference>
<dbReference type="GO" id="GO:0043565">
    <property type="term" value="F:sequence-specific DNA binding"/>
    <property type="evidence" value="ECO:0007669"/>
    <property type="project" value="InterPro"/>
</dbReference>
<dbReference type="InterPro" id="IPR027417">
    <property type="entry name" value="P-loop_NTPase"/>
</dbReference>
<dbReference type="Gene3D" id="1.10.10.60">
    <property type="entry name" value="Homeodomain-like"/>
    <property type="match status" value="1"/>
</dbReference>
<evidence type="ECO:0000256" key="5">
    <source>
        <dbReference type="ARBA" id="ARBA00023159"/>
    </source>
</evidence>
<dbReference type="PROSITE" id="PS00676">
    <property type="entry name" value="SIGMA54_INTERACT_2"/>
    <property type="match status" value="1"/>
</dbReference>
<keyword evidence="4" id="KW-0238">DNA-binding</keyword>
<evidence type="ECO:0000256" key="3">
    <source>
        <dbReference type="ARBA" id="ARBA00023015"/>
    </source>
</evidence>
<sequence>MNRDFLDRGKEFTSMLESSRYMCGKNGVDPHCTKLPEVTEEDVERCKKLVSGHIRLMRRSTPEYYKAVQDVLSENKAVLLYTYINFDIFGRYGNQKLKDELAAKNIRLGATLSEKNAGTNAAVMASRSPKSVWVVGNEHYMDALKPYACYAFRINGKYGRSGYIVLMTYRDNLDERIVKLFRLIESTECIITAGLVAKDVIMRDAMQRNEYSKSSTSDIVIMVDNSSTITFANDMFYEFYNHAPLETINSSLGSICPELEPLVPLISQGKRVMGRQVELVRPSMETEQYFVDMSPINTNSKRLGMLITLYKGKAKAASAAAGGNAARYTFGDLIGVSEPFVQLKRFAEEIAATPSPILIQGESGTGKELFANAIHCASQRRDKPFVAINCAAIPRDLIGSELFGYVGGSFTGASRTGAKGKFELADGGTLFLDEIGEMPVEMQSVLLRALEENTITRIGATKPINVDVRIITATNKDLPKCISEGSFRADLYYRLSVINLNMVPLRQRREDIPVLADYFLKHFAASNNKPMKGISTEAMTAMMEYAWPGNVRELRNAVERGVIVSKNGYIEAEDMPEVITGRIKPQPEPEQPRERVRDLESFFERQRLDMAKKLMVEFKGNKSKVAQKMGISRSTLYRLLNRTGEV</sequence>
<dbReference type="InterPro" id="IPR003593">
    <property type="entry name" value="AAA+_ATPase"/>
</dbReference>
<dbReference type="EMBL" id="DVHH01000172">
    <property type="protein sequence ID" value="HIR55363.1"/>
    <property type="molecule type" value="Genomic_DNA"/>
</dbReference>
<dbReference type="InterPro" id="IPR009057">
    <property type="entry name" value="Homeodomain-like_sf"/>
</dbReference>
<dbReference type="InterPro" id="IPR002078">
    <property type="entry name" value="Sigma_54_int"/>
</dbReference>
<evidence type="ECO:0000256" key="2">
    <source>
        <dbReference type="ARBA" id="ARBA00022840"/>
    </source>
</evidence>
<dbReference type="SMART" id="SM00382">
    <property type="entry name" value="AAA"/>
    <property type="match status" value="1"/>
</dbReference>
<dbReference type="InterPro" id="IPR025662">
    <property type="entry name" value="Sigma_54_int_dom_ATP-bd_1"/>
</dbReference>
<protein>
    <submittedName>
        <fullName evidence="8">Sigma 54-interacting transcriptional regulator</fullName>
    </submittedName>
</protein>
<dbReference type="Gene3D" id="1.10.8.60">
    <property type="match status" value="1"/>
</dbReference>
<accession>A0A9D1DM82</accession>
<dbReference type="InterPro" id="IPR029016">
    <property type="entry name" value="GAF-like_dom_sf"/>
</dbReference>
<evidence type="ECO:0000313" key="9">
    <source>
        <dbReference type="Proteomes" id="UP000824238"/>
    </source>
</evidence>
<dbReference type="Pfam" id="PF25601">
    <property type="entry name" value="AAA_lid_14"/>
    <property type="match status" value="1"/>
</dbReference>
<reference evidence="8" key="1">
    <citation type="submission" date="2020-10" db="EMBL/GenBank/DDBJ databases">
        <authorList>
            <person name="Gilroy R."/>
        </authorList>
    </citation>
    <scope>NUCLEOTIDE SEQUENCE</scope>
    <source>
        <strain evidence="8">ChiGjej3B3-7149</strain>
    </source>
</reference>
<reference evidence="8" key="2">
    <citation type="journal article" date="2021" name="PeerJ">
        <title>Extensive microbial diversity within the chicken gut microbiome revealed by metagenomics and culture.</title>
        <authorList>
            <person name="Gilroy R."/>
            <person name="Ravi A."/>
            <person name="Getino M."/>
            <person name="Pursley I."/>
            <person name="Horton D.L."/>
            <person name="Alikhan N.F."/>
            <person name="Baker D."/>
            <person name="Gharbi K."/>
            <person name="Hall N."/>
            <person name="Watson M."/>
            <person name="Adriaenssens E.M."/>
            <person name="Foster-Nyarko E."/>
            <person name="Jarju S."/>
            <person name="Secka A."/>
            <person name="Antonio M."/>
            <person name="Oren A."/>
            <person name="Chaudhuri R.R."/>
            <person name="La Ragione R."/>
            <person name="Hildebrand F."/>
            <person name="Pallen M.J."/>
        </authorList>
    </citation>
    <scope>NUCLEOTIDE SEQUENCE</scope>
    <source>
        <strain evidence="8">ChiGjej3B3-7149</strain>
    </source>
</reference>
<feature type="domain" description="Sigma-54 factor interaction" evidence="7">
    <location>
        <begin position="333"/>
        <end position="563"/>
    </location>
</feature>
<dbReference type="PROSITE" id="PS00675">
    <property type="entry name" value="SIGMA54_INTERACT_1"/>
    <property type="match status" value="1"/>
</dbReference>
<dbReference type="Gene3D" id="3.30.450.40">
    <property type="match status" value="1"/>
</dbReference>
<dbReference type="Gene3D" id="3.40.50.300">
    <property type="entry name" value="P-loop containing nucleotide triphosphate hydrolases"/>
    <property type="match status" value="1"/>
</dbReference>
<dbReference type="CDD" id="cd00009">
    <property type="entry name" value="AAA"/>
    <property type="match status" value="1"/>
</dbReference>
<dbReference type="GO" id="GO:0005524">
    <property type="term" value="F:ATP binding"/>
    <property type="evidence" value="ECO:0007669"/>
    <property type="project" value="UniProtKB-KW"/>
</dbReference>